<evidence type="ECO:0000313" key="2">
    <source>
        <dbReference type="EMBL" id="QEH61895.1"/>
    </source>
</evidence>
<name>A0A5B9Y504_9MOLU</name>
<dbReference type="AlphaFoldDB" id="A0A5B9Y504"/>
<keyword evidence="1" id="KW-0812">Transmembrane</keyword>
<dbReference type="Proteomes" id="UP000323144">
    <property type="component" value="Chromosome"/>
</dbReference>
<dbReference type="KEGG" id="schi:SCHIN_v1c06980"/>
<reference evidence="2 3" key="1">
    <citation type="submission" date="2019-08" db="EMBL/GenBank/DDBJ databases">
        <title>Complete genome sequence of Spiroplasma chinense CCH (DSM 19755).</title>
        <authorList>
            <person name="Shen H.-Y."/>
            <person name="Lin Y.-C."/>
            <person name="Chou L."/>
            <person name="Kuo C.-H."/>
        </authorList>
    </citation>
    <scope>NUCLEOTIDE SEQUENCE [LARGE SCALE GENOMIC DNA]</scope>
    <source>
        <strain evidence="2 3">CCH</strain>
    </source>
</reference>
<gene>
    <name evidence="2" type="ORF">SCHIN_v1c06980</name>
</gene>
<evidence type="ECO:0000313" key="3">
    <source>
        <dbReference type="Proteomes" id="UP000323144"/>
    </source>
</evidence>
<dbReference type="EMBL" id="CP043026">
    <property type="protein sequence ID" value="QEH61895.1"/>
    <property type="molecule type" value="Genomic_DNA"/>
</dbReference>
<organism evidence="2 3">
    <name type="scientific">Spiroplasma chinense</name>
    <dbReference type="NCBI Taxonomy" id="216932"/>
    <lineage>
        <taxon>Bacteria</taxon>
        <taxon>Bacillati</taxon>
        <taxon>Mycoplasmatota</taxon>
        <taxon>Mollicutes</taxon>
        <taxon>Entomoplasmatales</taxon>
        <taxon>Spiroplasmataceae</taxon>
        <taxon>Spiroplasma</taxon>
    </lineage>
</organism>
<proteinExistence type="predicted"/>
<accession>A0A5B9Y504</accession>
<dbReference type="RefSeq" id="WP_166508273.1">
    <property type="nucleotide sequence ID" value="NZ_CP043026.1"/>
</dbReference>
<keyword evidence="1" id="KW-0472">Membrane</keyword>
<feature type="transmembrane region" description="Helical" evidence="1">
    <location>
        <begin position="6"/>
        <end position="23"/>
    </location>
</feature>
<keyword evidence="3" id="KW-1185">Reference proteome</keyword>
<keyword evidence="1" id="KW-1133">Transmembrane helix</keyword>
<protein>
    <submittedName>
        <fullName evidence="2">Uncharacterized protein</fullName>
    </submittedName>
</protein>
<sequence length="176" mass="20707">MKKIFYILLLVITLIVGGIVLVLKNHKHSGEVKVSQSLVLFKIEYDIELKNKKLIPNDFEYFDELTDEQDLIKNQKLQFIYNFFTISEHANFETTRTIFLMPKEEIETIKFARSTLTKEFFLSRGVTETASNWSVDIFTDLSKTYSECIKELKSHYKGTYNLKFFNEAIPRLIRAN</sequence>
<evidence type="ECO:0000256" key="1">
    <source>
        <dbReference type="SAM" id="Phobius"/>
    </source>
</evidence>